<feature type="region of interest" description="Disordered" evidence="1">
    <location>
        <begin position="130"/>
        <end position="174"/>
    </location>
</feature>
<feature type="compositionally biased region" description="Basic and acidic residues" evidence="1">
    <location>
        <begin position="1"/>
        <end position="15"/>
    </location>
</feature>
<dbReference type="AlphaFoldDB" id="A0A1J4L230"/>
<evidence type="ECO:0000256" key="1">
    <source>
        <dbReference type="SAM" id="MobiDB-lite"/>
    </source>
</evidence>
<evidence type="ECO:0000313" key="3">
    <source>
        <dbReference type="Proteomes" id="UP000179807"/>
    </source>
</evidence>
<dbReference type="EMBL" id="MLAK01000001">
    <property type="protein sequence ID" value="OHT17569.1"/>
    <property type="molecule type" value="Genomic_DNA"/>
</dbReference>
<proteinExistence type="predicted"/>
<dbReference type="GeneID" id="94824428"/>
<feature type="compositionally biased region" description="Basic residues" evidence="1">
    <location>
        <begin position="151"/>
        <end position="165"/>
    </location>
</feature>
<comment type="caution">
    <text evidence="2">The sequence shown here is derived from an EMBL/GenBank/DDBJ whole genome shotgun (WGS) entry which is preliminary data.</text>
</comment>
<reference evidence="2" key="1">
    <citation type="submission" date="2016-10" db="EMBL/GenBank/DDBJ databases">
        <authorList>
            <person name="Benchimol M."/>
            <person name="Almeida L.G."/>
            <person name="Vasconcelos A.T."/>
            <person name="Perreira-Neves A."/>
            <person name="Rosa I.A."/>
            <person name="Tasca T."/>
            <person name="Bogo M.R."/>
            <person name="de Souza W."/>
        </authorList>
    </citation>
    <scope>NUCLEOTIDE SEQUENCE [LARGE SCALE GENOMIC DNA]</scope>
    <source>
        <strain evidence="2">K</strain>
    </source>
</reference>
<feature type="compositionally biased region" description="Polar residues" evidence="1">
    <location>
        <begin position="16"/>
        <end position="29"/>
    </location>
</feature>
<dbReference type="RefSeq" id="XP_068370705.1">
    <property type="nucleotide sequence ID" value="XM_068489724.1"/>
</dbReference>
<accession>A0A1J4L230</accession>
<sequence>MTRNLKENQILERQHNNISKPKISHSSNDIQPLHDFDENRNKHDNKIKNIHRVVIRNSSKPITADEILKSALKIQEKNAKKQKTKSTPGNPSINDQDVFKEKPKIKIMTPGTKPTNETVKTIHKCQITPKQNCLKNGRPKLNANSADTTKKISKTKKTPTKRNPKKSPSSKNIIERGTFPINPENFVNDILNEDNKSQAFIRWSEEHQMATTPLPIMEILPPPCRAEDPTQLIECVLPDKYENEFIPLAFLQILFPEAVKNNIIEKCDD</sequence>
<organism evidence="2 3">
    <name type="scientific">Tritrichomonas foetus</name>
    <dbReference type="NCBI Taxonomy" id="1144522"/>
    <lineage>
        <taxon>Eukaryota</taxon>
        <taxon>Metamonada</taxon>
        <taxon>Parabasalia</taxon>
        <taxon>Tritrichomonadida</taxon>
        <taxon>Tritrichomonadidae</taxon>
        <taxon>Tritrichomonas</taxon>
    </lineage>
</organism>
<feature type="region of interest" description="Disordered" evidence="1">
    <location>
        <begin position="1"/>
        <end position="29"/>
    </location>
</feature>
<keyword evidence="3" id="KW-1185">Reference proteome</keyword>
<protein>
    <submittedName>
        <fullName evidence="2">Uncharacterized protein</fullName>
    </submittedName>
</protein>
<gene>
    <name evidence="2" type="ORF">TRFO_00810</name>
</gene>
<evidence type="ECO:0000313" key="2">
    <source>
        <dbReference type="EMBL" id="OHT17569.1"/>
    </source>
</evidence>
<name>A0A1J4L230_9EUKA</name>
<dbReference type="Proteomes" id="UP000179807">
    <property type="component" value="Unassembled WGS sequence"/>
</dbReference>
<dbReference type="VEuPathDB" id="TrichDB:TRFO_00810"/>